<name>A0AAJ7ISW6_9HYME</name>
<dbReference type="Pfam" id="PF17921">
    <property type="entry name" value="Integrase_H2C2"/>
    <property type="match status" value="1"/>
</dbReference>
<dbReference type="GO" id="GO:0015074">
    <property type="term" value="P:DNA integration"/>
    <property type="evidence" value="ECO:0007669"/>
    <property type="project" value="InterPro"/>
</dbReference>
<dbReference type="InterPro" id="IPR040676">
    <property type="entry name" value="DUF5641"/>
</dbReference>
<dbReference type="GO" id="GO:0003676">
    <property type="term" value="F:nucleic acid binding"/>
    <property type="evidence" value="ECO:0007669"/>
    <property type="project" value="InterPro"/>
</dbReference>
<dbReference type="InterPro" id="IPR012337">
    <property type="entry name" value="RNaseH-like_sf"/>
</dbReference>
<dbReference type="SUPFAM" id="SSF53098">
    <property type="entry name" value="Ribonuclease H-like"/>
    <property type="match status" value="1"/>
</dbReference>
<dbReference type="InterPro" id="IPR041588">
    <property type="entry name" value="Integrase_H2C2"/>
</dbReference>
<dbReference type="Pfam" id="PF18701">
    <property type="entry name" value="DUF5641"/>
    <property type="match status" value="1"/>
</dbReference>
<dbReference type="Gene3D" id="1.10.340.70">
    <property type="match status" value="1"/>
</dbReference>
<gene>
    <name evidence="3" type="primary">LOC108622407</name>
</gene>
<organism evidence="2 3">
    <name type="scientific">Ceratina calcarata</name>
    <dbReference type="NCBI Taxonomy" id="156304"/>
    <lineage>
        <taxon>Eukaryota</taxon>
        <taxon>Metazoa</taxon>
        <taxon>Ecdysozoa</taxon>
        <taxon>Arthropoda</taxon>
        <taxon>Hexapoda</taxon>
        <taxon>Insecta</taxon>
        <taxon>Pterygota</taxon>
        <taxon>Neoptera</taxon>
        <taxon>Endopterygota</taxon>
        <taxon>Hymenoptera</taxon>
        <taxon>Apocrita</taxon>
        <taxon>Aculeata</taxon>
        <taxon>Apoidea</taxon>
        <taxon>Anthophila</taxon>
        <taxon>Apidae</taxon>
        <taxon>Ceratina</taxon>
        <taxon>Zadontomerus</taxon>
    </lineage>
</organism>
<reference evidence="3" key="1">
    <citation type="submission" date="2025-08" db="UniProtKB">
        <authorList>
            <consortium name="RefSeq"/>
        </authorList>
    </citation>
    <scope>IDENTIFICATION</scope>
    <source>
        <tissue evidence="3">Whole body</tissue>
    </source>
</reference>
<dbReference type="Proteomes" id="UP000694925">
    <property type="component" value="Unplaced"/>
</dbReference>
<proteinExistence type="predicted"/>
<dbReference type="Gene3D" id="3.30.420.10">
    <property type="entry name" value="Ribonuclease H-like superfamily/Ribonuclease H"/>
    <property type="match status" value="1"/>
</dbReference>
<evidence type="ECO:0000313" key="3">
    <source>
        <dbReference type="RefSeq" id="XP_017875755.1"/>
    </source>
</evidence>
<evidence type="ECO:0000259" key="1">
    <source>
        <dbReference type="PROSITE" id="PS50994"/>
    </source>
</evidence>
<evidence type="ECO:0000313" key="2">
    <source>
        <dbReference type="Proteomes" id="UP000694925"/>
    </source>
</evidence>
<dbReference type="PANTHER" id="PTHR47331">
    <property type="entry name" value="PHD-TYPE DOMAIN-CONTAINING PROTEIN"/>
    <property type="match status" value="1"/>
</dbReference>
<dbReference type="InterPro" id="IPR036397">
    <property type="entry name" value="RNaseH_sf"/>
</dbReference>
<protein>
    <submittedName>
        <fullName evidence="3">Uncharacterized protein LOC108622407</fullName>
    </submittedName>
</protein>
<dbReference type="PANTHER" id="PTHR47331:SF1">
    <property type="entry name" value="GAG-LIKE PROTEIN"/>
    <property type="match status" value="1"/>
</dbReference>
<dbReference type="RefSeq" id="XP_017875755.1">
    <property type="nucleotide sequence ID" value="XM_018020266.1"/>
</dbReference>
<sequence>MQREPFMSNSCTITRQVHFWLHSIASLREEESLPAYSELKVLGLRWVPSADYFYFNLTRFQPSATPPTKRSLFSEIAKLYDPLGWLSPVVVRAKILMQSQWLEKIHWDQSVSMETHRTWNNFCEDWIKLNNLRIPRWIGIGADVISVELHGFCDASLAAYAAAVYIRVTTARNKVVTSLLIAKSRVAPIKTLTVPVLELNGALLLAELLKHVTSSLAVQAERVFCWTDSTITLAWIKKHPSTWKLVIANRVSKIQTTLPTAVWRHVPTRSNPADLNSRGVEAEELLNSKLWTQGPSWLQKCEAEWPVTPASIDTDDGKRVTYAHVTTQKGEWELLSRFSKWSRLLHVVAYCIRFYRILKGDRKKDNTALDFAELQDATDRIARHLQRIHFETECRCLEEHRAIPARSQLISLNPFLDEQGVLRVGGRLKNAVIAWETKFPIILPKHDVSTSIIRQCHLNTLHGGMQLTMATVRQRFWIIGCRNATRTVIHQCVECTRWRAQPSVQIMQNLIPERCRPARAFTNCGVDYAGPFQVRDSAGRGKTAHKAYIAVFVCYATRAVHVELVHDYSTSAFLAAFDRFIARRGVPSCVFSDNGTNFVGANNELTREFNRCCNSPEWRDKCSGLGVRWKFNPPSAPHFGGMQEAGVKSVKHHLKRIMGDFTPTGEEMQTLLCKIEASLNSRPIAPLSDSADDFATLTPGHFLVGGPLNALPKESVETEKITRLTRWRVLQKFHEQLWRHWTRDYLIYLQQRNKWQTTQEQLQPGDLVLVQNPLVPPNHWEMGRVEKVFPGTDENVRVVEVRTAKNTYKRPITRMCKLAVG</sequence>
<dbReference type="PROSITE" id="PS50994">
    <property type="entry name" value="INTEGRASE"/>
    <property type="match status" value="1"/>
</dbReference>
<dbReference type="Pfam" id="PF05380">
    <property type="entry name" value="Peptidase_A17"/>
    <property type="match status" value="1"/>
</dbReference>
<accession>A0AAJ7ISW6</accession>
<dbReference type="KEGG" id="ccal:108622407"/>
<dbReference type="InterPro" id="IPR001584">
    <property type="entry name" value="Integrase_cat-core"/>
</dbReference>
<keyword evidence="2" id="KW-1185">Reference proteome</keyword>
<dbReference type="AlphaFoldDB" id="A0AAJ7ISW6"/>
<dbReference type="GeneID" id="108622407"/>
<dbReference type="InterPro" id="IPR008042">
    <property type="entry name" value="Retrotrans_Pao"/>
</dbReference>
<feature type="domain" description="Integrase catalytic" evidence="1">
    <location>
        <begin position="513"/>
        <end position="707"/>
    </location>
</feature>